<reference evidence="1 2" key="1">
    <citation type="submission" date="2014-03" db="EMBL/GenBank/DDBJ databases">
        <title>The draft genome sequence of Thioclava dalianensis DLFJ1-1.</title>
        <authorList>
            <person name="Lai Q."/>
            <person name="Shao Z."/>
        </authorList>
    </citation>
    <scope>NUCLEOTIDE SEQUENCE [LARGE SCALE GENOMIC DNA]</scope>
    <source>
        <strain evidence="1 2">DLFJ1-1</strain>
    </source>
</reference>
<dbReference type="STRING" id="1185766.SAMN05216224_10956"/>
<evidence type="ECO:0008006" key="3">
    <source>
        <dbReference type="Google" id="ProtNLM"/>
    </source>
</evidence>
<dbReference type="AlphaFoldDB" id="A0A074THA7"/>
<dbReference type="SUPFAM" id="SSF52402">
    <property type="entry name" value="Adenine nucleotide alpha hydrolases-like"/>
    <property type="match status" value="1"/>
</dbReference>
<name>A0A074THA7_9RHOB</name>
<gene>
    <name evidence="1" type="ORF">DL1_03615</name>
</gene>
<sequence>MALKKMSLRGYLQNQFLICDTKRPDFPDADVTFGRWSLYLGQSLSVARLLNPDRSTFGYVFGIAVDSDGEFLEGGYHDAPSPERAGWPAFEQWIESLTGRWGALVTDQGATRFYTDPSGSIGAVYDRNSRSLAASLGLCLTREVVDHPDYDHSAVEERGGRYTLFDTRDATARRMNPNCYLDLSDFSETRYWPRPESIALHNGRLADSYDLLQERTEKVMTAIAHRRRAWLPLTGGQDSRLLLAMAGRALEKIESGFAHVSNYANRRDAAIGERLAARMGFAFERHDYRDHKTKKRRAEVDVANFHAGLGFPMKAPSELDNGLHLKLPAGAVIFRGHQTGLLRAVFSERIGAQARRRLPWQVRRLLAVPRPEFDSSVHRRFRGRYWAWLNALPPCAEANSTDLMMLEIFYPSSVGAIFPAWQRTFLMSPFNGRQQLGIVLAMDEEYRRGSHPVHDIVERFAPQLNDIPFDYELPAKLGTLYDPDHMAQVTQARREATSERAWTLAEPEWQVEQRRRA</sequence>
<proteinExistence type="predicted"/>
<dbReference type="EMBL" id="JHEH01000013">
    <property type="protein sequence ID" value="KEP69545.1"/>
    <property type="molecule type" value="Genomic_DNA"/>
</dbReference>
<protein>
    <recommendedName>
        <fullName evidence="3">Asparagine synthetase domain-containing protein</fullName>
    </recommendedName>
</protein>
<keyword evidence="2" id="KW-1185">Reference proteome</keyword>
<dbReference type="Proteomes" id="UP000027725">
    <property type="component" value="Unassembled WGS sequence"/>
</dbReference>
<comment type="caution">
    <text evidence="1">The sequence shown here is derived from an EMBL/GenBank/DDBJ whole genome shotgun (WGS) entry which is preliminary data.</text>
</comment>
<dbReference type="OrthoDB" id="8335492at2"/>
<organism evidence="1 2">
    <name type="scientific">Thioclava dalianensis</name>
    <dbReference type="NCBI Taxonomy" id="1185766"/>
    <lineage>
        <taxon>Bacteria</taxon>
        <taxon>Pseudomonadati</taxon>
        <taxon>Pseudomonadota</taxon>
        <taxon>Alphaproteobacteria</taxon>
        <taxon>Rhodobacterales</taxon>
        <taxon>Paracoccaceae</taxon>
        <taxon>Thioclava</taxon>
    </lineage>
</organism>
<accession>A0A074THA7</accession>
<dbReference type="eggNOG" id="COG0367">
    <property type="taxonomic scope" value="Bacteria"/>
</dbReference>
<evidence type="ECO:0000313" key="1">
    <source>
        <dbReference type="EMBL" id="KEP69545.1"/>
    </source>
</evidence>
<dbReference type="RefSeq" id="WP_038066296.1">
    <property type="nucleotide sequence ID" value="NZ_FOVB01000009.1"/>
</dbReference>
<evidence type="ECO:0000313" key="2">
    <source>
        <dbReference type="Proteomes" id="UP000027725"/>
    </source>
</evidence>